<dbReference type="EMBL" id="AAAJKI010000064">
    <property type="protein sequence ID" value="EAC6549636.1"/>
    <property type="molecule type" value="Genomic_DNA"/>
</dbReference>
<evidence type="ECO:0000313" key="78">
    <source>
        <dbReference type="Proteomes" id="UP000544530"/>
    </source>
</evidence>
<dbReference type="Proteomes" id="UP000410967">
    <property type="component" value="Unassembled WGS sequence"/>
</dbReference>
<evidence type="ECO:0000313" key="61">
    <source>
        <dbReference type="Proteomes" id="UP000398321"/>
    </source>
</evidence>
<evidence type="ECO:0000313" key="34">
    <source>
        <dbReference type="EMBL" id="EDN9837654.1"/>
    </source>
</evidence>
<dbReference type="Proteomes" id="UP000350032">
    <property type="component" value="Unassembled WGS sequence"/>
</dbReference>
<evidence type="ECO:0000313" key="20">
    <source>
        <dbReference type="EMBL" id="EAG9388450.1"/>
    </source>
</evidence>
<dbReference type="Proteomes" id="UP000339309">
    <property type="component" value="Unassembled WGS sequence"/>
</dbReference>
<evidence type="ECO:0000313" key="64">
    <source>
        <dbReference type="Proteomes" id="UP000423131"/>
    </source>
</evidence>
<evidence type="ECO:0000313" key="45">
    <source>
        <dbReference type="Proteomes" id="UP000272537"/>
    </source>
</evidence>
<evidence type="ECO:0000313" key="46">
    <source>
        <dbReference type="Proteomes" id="UP000331186"/>
    </source>
</evidence>
<evidence type="ECO:0000313" key="83">
    <source>
        <dbReference type="Proteomes" id="UP000841146"/>
    </source>
</evidence>
<dbReference type="EMBL" id="AANPAU010000004">
    <property type="protein sequence ID" value="EDP8513999.1"/>
    <property type="molecule type" value="Genomic_DNA"/>
</dbReference>
<evidence type="ECO:0000313" key="37">
    <source>
        <dbReference type="EMBL" id="HAA8053808.1"/>
    </source>
</evidence>
<dbReference type="Proteomes" id="UP000398321">
    <property type="component" value="Unassembled WGS sequence"/>
</dbReference>
<dbReference type="EMBL" id="AABCVX010000005">
    <property type="protein sequence ID" value="EAG6169978.1"/>
    <property type="molecule type" value="Genomic_DNA"/>
</dbReference>
<dbReference type="EMBL" id="DAAIJL010000011">
    <property type="protein sequence ID" value="HAB8557898.1"/>
    <property type="molecule type" value="Genomic_DNA"/>
</dbReference>
<dbReference type="EMBL" id="AAIAJJ010000002">
    <property type="protein sequence ID" value="ECC1556186.1"/>
    <property type="molecule type" value="Genomic_DNA"/>
</dbReference>
<dbReference type="EMBL" id="DAAJCS010000012">
    <property type="protein sequence ID" value="HAC0014056.1"/>
    <property type="molecule type" value="Genomic_DNA"/>
</dbReference>
<evidence type="ECO:0000313" key="73">
    <source>
        <dbReference type="Proteomes" id="UP000527632"/>
    </source>
</evidence>
<evidence type="ECO:0000313" key="5">
    <source>
        <dbReference type="EMBL" id="EAC9041135.1"/>
    </source>
</evidence>
<evidence type="ECO:0000313" key="74">
    <source>
        <dbReference type="Proteomes" id="UP000528151"/>
    </source>
</evidence>
<organism evidence="11 60">
    <name type="scientific">Listeria monocytogenes</name>
    <dbReference type="NCBI Taxonomy" id="1639"/>
    <lineage>
        <taxon>Bacteria</taxon>
        <taxon>Bacillati</taxon>
        <taxon>Bacillota</taxon>
        <taxon>Bacilli</taxon>
        <taxon>Bacillales</taxon>
        <taxon>Listeriaceae</taxon>
        <taxon>Listeria</taxon>
    </lineage>
</organism>
<evidence type="ECO:0000313" key="58">
    <source>
        <dbReference type="Proteomes" id="UP000379076"/>
    </source>
</evidence>
<dbReference type="EMBL" id="AANCRK010000005">
    <property type="protein sequence ID" value="EDN7715723.1"/>
    <property type="molecule type" value="Genomic_DNA"/>
</dbReference>
<dbReference type="Proteomes" id="UP000530452">
    <property type="component" value="Unassembled WGS sequence"/>
</dbReference>
<evidence type="ECO:0000313" key="70">
    <source>
        <dbReference type="Proteomes" id="UP000489121"/>
    </source>
</evidence>
<dbReference type="Proteomes" id="UP000364988">
    <property type="component" value="Unassembled WGS sequence"/>
</dbReference>
<dbReference type="EMBL" id="AAALRN010000005">
    <property type="protein sequence ID" value="EAD1185659.1"/>
    <property type="molecule type" value="Genomic_DNA"/>
</dbReference>
<dbReference type="Proteomes" id="UP000478704">
    <property type="component" value="Unassembled WGS sequence"/>
</dbReference>
<reference evidence="44 45" key="1">
    <citation type="journal article" date="2018" name="BMC Genomics">
        <title>Genes significantly associated with lineage II food isolates of Listeria monocytogenes.</title>
        <authorList>
            <person name="Pirone-Davies C."/>
            <person name="Chen Y."/>
            <person name="Pightling A."/>
            <person name="Ryan G."/>
            <person name="Wang Y."/>
            <person name="Yao K."/>
            <person name="Hoffmann M."/>
            <person name="Allard M.W."/>
        </authorList>
    </citation>
    <scope>NUCLEOTIDE SEQUENCE [LARGE SCALE GENOMIC DNA]</scope>
    <source>
        <strain evidence="44 45">PNUSAL000550</strain>
    </source>
</reference>
<dbReference type="AlphaFoldDB" id="A0A0B8QZ13"/>
<evidence type="ECO:0000313" key="25">
    <source>
        <dbReference type="EMBL" id="EAK8898638.1"/>
    </source>
</evidence>
<evidence type="ECO:0000313" key="56">
    <source>
        <dbReference type="Proteomes" id="UP000368512"/>
    </source>
</evidence>
<evidence type="ECO:0000313" key="66">
    <source>
        <dbReference type="Proteomes" id="UP000455569"/>
    </source>
</evidence>
<evidence type="ECO:0000313" key="41">
    <source>
        <dbReference type="EMBL" id="HAC1755896.1"/>
    </source>
</evidence>
<evidence type="ECO:0000313" key="14">
    <source>
        <dbReference type="EMBL" id="EAG2515597.1"/>
    </source>
</evidence>
<dbReference type="Proteomes" id="UP000368512">
    <property type="component" value="Unassembled WGS sequence"/>
</dbReference>
<dbReference type="EMBL" id="AAAMZD010000005">
    <property type="protein sequence ID" value="EAD3793359.1"/>
    <property type="molecule type" value="Genomic_DNA"/>
</dbReference>
<evidence type="ECO:0000313" key="15">
    <source>
        <dbReference type="EMBL" id="EAG2998112.1"/>
    </source>
</evidence>
<evidence type="ECO:0000313" key="81">
    <source>
        <dbReference type="Proteomes" id="UP000549379"/>
    </source>
</evidence>
<dbReference type="EMBL" id="AABEKY010000008">
    <property type="protein sequence ID" value="EAG9388450.1"/>
    <property type="molecule type" value="Genomic_DNA"/>
</dbReference>
<dbReference type="EMBL" id="AABAWE010000005">
    <property type="protein sequence ID" value="EAG2087920.1"/>
    <property type="molecule type" value="Genomic_DNA"/>
</dbReference>
<evidence type="ECO:0000313" key="35">
    <source>
        <dbReference type="EMBL" id="EDO0986378.1"/>
    </source>
</evidence>
<dbReference type="EMBL" id="DABJAN010000007">
    <property type="protein sequence ID" value="HAJ9594667.1"/>
    <property type="molecule type" value="Genomic_DNA"/>
</dbReference>
<dbReference type="EMBL" id="DAAJFY010000004">
    <property type="protein sequence ID" value="HAC0275317.1"/>
    <property type="molecule type" value="Genomic_DNA"/>
</dbReference>
<evidence type="ECO:0000313" key="84">
    <source>
        <dbReference type="Proteomes" id="UP000843503"/>
    </source>
</evidence>
<evidence type="ECO:0000313" key="57">
    <source>
        <dbReference type="Proteomes" id="UP000376505"/>
    </source>
</evidence>
<dbReference type="Proteomes" id="UP000844415">
    <property type="component" value="Unassembled WGS sequence"/>
</dbReference>
<dbReference type="EMBL" id="AAAIXK010000007">
    <property type="protein sequence ID" value="EAC5551298.1"/>
    <property type="molecule type" value="Genomic_DNA"/>
</dbReference>
<dbReference type="EMBL" id="JACAVN010000004">
    <property type="protein sequence ID" value="NYA01755.1"/>
    <property type="molecule type" value="Genomic_DNA"/>
</dbReference>
<dbReference type="Proteomes" id="UP000345329">
    <property type="component" value="Unassembled WGS sequence"/>
</dbReference>
<dbReference type="EMBL" id="AAAKQF010000010">
    <property type="protein sequence ID" value="EAC9041135.1"/>
    <property type="molecule type" value="Genomic_DNA"/>
</dbReference>
<reference evidence="11 60" key="5">
    <citation type="submission" date="2019-03" db="EMBL/GenBank/DDBJ databases">
        <authorList>
            <person name="Ashton P.M."/>
            <person name="Dallman T."/>
            <person name="Nair S."/>
            <person name="De Pinna E."/>
            <person name="Peters T."/>
            <person name="Grant K."/>
        </authorList>
    </citation>
    <scope>NUCLEOTIDE SEQUENCE [LARGE SCALE GENOMIC DNA]</scope>
    <source>
        <strain evidence="22 76">282333</strain>
        <strain evidence="23 75">282352</strain>
        <strain evidence="21 79">289003</strain>
        <strain evidence="35 68">788324</strain>
        <strain evidence="11">RL15000286</strain>
    </source>
</reference>
<evidence type="ECO:0000313" key="52">
    <source>
        <dbReference type="Proteomes" id="UP000354255"/>
    </source>
</evidence>
<dbReference type="Proteomes" id="UP000365297">
    <property type="component" value="Unassembled WGS sequence"/>
</dbReference>
<dbReference type="EMBL" id="AABBHO010000043">
    <property type="protein sequence ID" value="EAG2998112.1"/>
    <property type="molecule type" value="Genomic_DNA"/>
</dbReference>
<protein>
    <recommendedName>
        <fullName evidence="87">Lipoprotein</fullName>
    </recommendedName>
</protein>
<dbReference type="KEGG" id="lmv:Y193_14275"/>
<evidence type="ECO:0000313" key="80">
    <source>
        <dbReference type="Proteomes" id="UP000548278"/>
    </source>
</evidence>
<dbReference type="Proteomes" id="UP000337746">
    <property type="component" value="Unassembled WGS sequence"/>
</dbReference>
<evidence type="ECO:0000313" key="11">
    <source>
        <dbReference type="EMBL" id="EAE4943182.1"/>
    </source>
</evidence>
<dbReference type="RefSeq" id="WP_003724234.1">
    <property type="nucleotide sequence ID" value="NC_021824.1"/>
</dbReference>
<evidence type="ECO:0000313" key="60">
    <source>
        <dbReference type="Proteomes" id="UP000393182"/>
    </source>
</evidence>
<evidence type="ECO:0000313" key="6">
    <source>
        <dbReference type="EMBL" id="EAD1185659.1"/>
    </source>
</evidence>
<evidence type="ECO:0000313" key="50">
    <source>
        <dbReference type="Proteomes" id="UP000345329"/>
    </source>
</evidence>
<evidence type="ECO:0000313" key="51">
    <source>
        <dbReference type="Proteomes" id="UP000350032"/>
    </source>
</evidence>
<accession>A0A0B8QZ13</accession>
<dbReference type="Proteomes" id="UP000843775">
    <property type="component" value="Unassembled WGS sequence"/>
</dbReference>
<dbReference type="Proteomes" id="UP000344343">
    <property type="component" value="Unassembled WGS sequence"/>
</dbReference>
<evidence type="ECO:0000313" key="24">
    <source>
        <dbReference type="EMBL" id="EAH4241350.1"/>
    </source>
</evidence>
<evidence type="ECO:0000313" key="30">
    <source>
        <dbReference type="EMBL" id="ECX6925544.1"/>
    </source>
</evidence>
<dbReference type="EMBL" id="AABBAW010000005">
    <property type="protein sequence ID" value="EAG2515597.1"/>
    <property type="molecule type" value="Genomic_DNA"/>
</dbReference>
<proteinExistence type="predicted"/>
<dbReference type="Proteomes" id="UP000842809">
    <property type="component" value="Unassembled WGS sequence"/>
</dbReference>
<evidence type="ECO:0000313" key="31">
    <source>
        <dbReference type="EMBL" id="ECY6545288.1"/>
    </source>
</evidence>
<evidence type="ECO:0000313" key="19">
    <source>
        <dbReference type="EMBL" id="EAG6991626.1"/>
    </source>
</evidence>
<dbReference type="EMBL" id="AABDGJ010000012">
    <property type="protein sequence ID" value="EAG6991626.1"/>
    <property type="molecule type" value="Genomic_DNA"/>
</dbReference>
<evidence type="ECO:0000313" key="47">
    <source>
        <dbReference type="Proteomes" id="UP000337746"/>
    </source>
</evidence>
<evidence type="ECO:0000313" key="27">
    <source>
        <dbReference type="EMBL" id="ECB9472233.1"/>
    </source>
</evidence>
<evidence type="ECO:0000313" key="72">
    <source>
        <dbReference type="Proteomes" id="UP000525850"/>
    </source>
</evidence>
<dbReference type="Proteomes" id="UP000548278">
    <property type="component" value="Unassembled WGS sequence"/>
</dbReference>
<evidence type="ECO:0000313" key="71">
    <source>
        <dbReference type="Proteomes" id="UP000522199"/>
    </source>
</evidence>
<dbReference type="Proteomes" id="UP000527632">
    <property type="component" value="Unassembled WGS sequence"/>
</dbReference>
<evidence type="ECO:0000313" key="38">
    <source>
        <dbReference type="EMBL" id="HAB8557898.1"/>
    </source>
</evidence>
<evidence type="ECO:0000313" key="26">
    <source>
        <dbReference type="EMBL" id="EAK9317551.1"/>
    </source>
</evidence>
<evidence type="ECO:0000313" key="17">
    <source>
        <dbReference type="EMBL" id="EAG4463596.1"/>
    </source>
</evidence>
<evidence type="ECO:0000313" key="54">
    <source>
        <dbReference type="Proteomes" id="UP000364988"/>
    </source>
</evidence>
<dbReference type="Proteomes" id="UP000389283">
    <property type="component" value="Unassembled WGS sequence"/>
</dbReference>
<evidence type="ECO:0000313" key="77">
    <source>
        <dbReference type="Proteomes" id="UP000540117"/>
    </source>
</evidence>
<dbReference type="Proteomes" id="UP000455569">
    <property type="component" value="Unassembled WGS sequence"/>
</dbReference>
<evidence type="ECO:0000313" key="42">
    <source>
        <dbReference type="EMBL" id="HAJ9594667.1"/>
    </source>
</evidence>
<dbReference type="EMBL" id="AAANYR010000005">
    <property type="protein sequence ID" value="EAD5787030.1"/>
    <property type="molecule type" value="Genomic_DNA"/>
</dbReference>
<name>A0A0B8QZ13_LISMN</name>
<comment type="caution">
    <text evidence="11">The sequence shown here is derived from an EMBL/GenBank/DDBJ whole genome shotgun (WGS) entry which is preliminary data.</text>
</comment>
<dbReference type="EMBL" id="AACJYH010000011">
    <property type="protein sequence ID" value="EAK8898638.1"/>
    <property type="molecule type" value="Genomic_DNA"/>
</dbReference>
<dbReference type="EMBL" id="DAAJZA010000010">
    <property type="protein sequence ID" value="HAC1755896.1"/>
    <property type="molecule type" value="Genomic_DNA"/>
</dbReference>
<evidence type="ECO:0000313" key="69">
    <source>
        <dbReference type="Proteomes" id="UP000478704"/>
    </source>
</evidence>
<dbReference type="EMBL" id="AALGDA010000117">
    <property type="protein sequence ID" value="ECY9784462.1"/>
    <property type="molecule type" value="Genomic_DNA"/>
</dbReference>
<evidence type="ECO:0000313" key="82">
    <source>
        <dbReference type="Proteomes" id="UP000566721"/>
    </source>
</evidence>
<evidence type="ECO:0000313" key="29">
    <source>
        <dbReference type="EMBL" id="ECC1556186.1"/>
    </source>
</evidence>
<evidence type="ECO:0000313" key="2">
    <source>
        <dbReference type="EMBL" id="EAC5551298.1"/>
    </source>
</evidence>
<dbReference type="EMBL" id="DAAEEB010000008">
    <property type="protein sequence ID" value="HAA8053808.1"/>
    <property type="molecule type" value="Genomic_DNA"/>
</dbReference>
<sequence length="184" mass="20802">MSKKLVSIIFLGICLLLVGCGKEVVDSKYTGKWKLESSGIGMSDGSNYKETDAAGKVSLDLDIDAEGNVKELYIDDAVAITNSYKLKKKGDDEYQYDGTLISKKVYSYETESDKENVETMLKFLKSKNNVKITKNEQKGDEYHIDVKADEKDFVFSLEMQSGKLIFKKVDTKEKVLIKETYKKN</sequence>
<reference evidence="83 84" key="2">
    <citation type="journal article" date="2018" name="Genome Biol.">
        <title>SKESA: strategic k-mer extension for scrupulous assemblies.</title>
        <authorList>
            <person name="Souvorov A."/>
            <person name="Agarwala R."/>
            <person name="Lipman D.J."/>
        </authorList>
    </citation>
    <scope>NUCLEOTIDE SEQUENCE [LARGE SCALE GENOMIC DNA]</scope>
    <source>
        <strain evidence="37">09CEB371LM</strain>
        <strain evidence="42">2017-325981-023-01</strain>
        <strain evidence="38 86">CFIAFB20100120</strain>
        <strain evidence="40">CFIAFB20170037</strain>
        <strain evidence="39 83">CFIAFB20170045</strain>
        <strain evidence="41 85">DMG1500109</strain>
    </source>
</reference>
<evidence type="ECO:0000313" key="16">
    <source>
        <dbReference type="EMBL" id="EAG4331511.1"/>
    </source>
</evidence>
<dbReference type="Proteomes" id="UP000358545">
    <property type="component" value="Unassembled WGS sequence"/>
</dbReference>
<dbReference type="Proteomes" id="UP000427828">
    <property type="component" value="Unassembled WGS sequence"/>
</dbReference>
<dbReference type="EMBL" id="AABBZO010000028">
    <property type="protein sequence ID" value="EAG4463596.1"/>
    <property type="molecule type" value="Genomic_DNA"/>
</dbReference>
<evidence type="ECO:0000313" key="63">
    <source>
        <dbReference type="Proteomes" id="UP000410967"/>
    </source>
</evidence>
<evidence type="ECO:0000313" key="23">
    <source>
        <dbReference type="EMBL" id="EAH3295279.1"/>
    </source>
</evidence>
<evidence type="ECO:0000313" key="49">
    <source>
        <dbReference type="Proteomes" id="UP000344343"/>
    </source>
</evidence>
<dbReference type="Proteomes" id="UP000379076">
    <property type="component" value="Unassembled WGS sequence"/>
</dbReference>
<evidence type="ECO:0000313" key="8">
    <source>
        <dbReference type="EMBL" id="EAD5775051.1"/>
    </source>
</evidence>
<dbReference type="Proteomes" id="UP000489121">
    <property type="component" value="Unassembled WGS sequence"/>
</dbReference>
<dbReference type="EMBL" id="AABGHY010000010">
    <property type="protein sequence ID" value="EAH3295279.1"/>
    <property type="molecule type" value="Genomic_DNA"/>
</dbReference>
<evidence type="ECO:0000313" key="3">
    <source>
        <dbReference type="EMBL" id="EAC6549636.1"/>
    </source>
</evidence>
<evidence type="ECO:0000313" key="86">
    <source>
        <dbReference type="Proteomes" id="UP000844415"/>
    </source>
</evidence>
<reference evidence="38" key="7">
    <citation type="submission" date="2020-01" db="EMBL/GenBank/DDBJ databases">
        <authorList>
            <consortium name="NCBI Pathogen Detection Project"/>
        </authorList>
    </citation>
    <scope>NUCLEOTIDE SEQUENCE</scope>
    <source>
        <strain evidence="37">09CEB371LM</strain>
        <strain evidence="42">2017-325981-023-01</strain>
        <strain evidence="38">CFIAFB20100120</strain>
        <strain evidence="40">CFIAFB20170037</strain>
        <strain evidence="39">CFIAFB20170045</strain>
        <strain evidence="41">DMG1500109</strain>
    </source>
</reference>
<evidence type="ECO:0000313" key="79">
    <source>
        <dbReference type="Proteomes" id="UP000546397"/>
    </source>
</evidence>
<evidence type="ECO:0000313" key="76">
    <source>
        <dbReference type="Proteomes" id="UP000533021"/>
    </source>
</evidence>
<evidence type="ECO:0000313" key="67">
    <source>
        <dbReference type="Proteomes" id="UP000467347"/>
    </source>
</evidence>
<dbReference type="KEGG" id="lmok:CQ02_01725"/>
<evidence type="ECO:0000313" key="13">
    <source>
        <dbReference type="EMBL" id="EAG2087920.1"/>
    </source>
</evidence>
<evidence type="ECO:0000313" key="55">
    <source>
        <dbReference type="Proteomes" id="UP000365297"/>
    </source>
</evidence>
<dbReference type="Proteomes" id="UP000843503">
    <property type="component" value="Unassembled WGS sequence"/>
</dbReference>
<dbReference type="Proteomes" id="UP000533021">
    <property type="component" value="Unassembled WGS sequence"/>
</dbReference>
<dbReference type="Proteomes" id="UP000540117">
    <property type="component" value="Unassembled WGS sequence"/>
</dbReference>
<evidence type="ECO:0000313" key="65">
    <source>
        <dbReference type="Proteomes" id="UP000427828"/>
    </source>
</evidence>
<dbReference type="Proteomes" id="UP000840039">
    <property type="component" value="Unassembled WGS sequence"/>
</dbReference>
<dbReference type="Proteomes" id="UP000522199">
    <property type="component" value="Unassembled WGS sequence"/>
</dbReference>
<evidence type="ECO:0000313" key="68">
    <source>
        <dbReference type="Proteomes" id="UP000467536"/>
    </source>
</evidence>
<dbReference type="Proteomes" id="UP000423131">
    <property type="component" value="Unassembled WGS sequence"/>
</dbReference>
<evidence type="ECO:0000313" key="32">
    <source>
        <dbReference type="EMBL" id="ECY9784462.1"/>
    </source>
</evidence>
<dbReference type="EMBL" id="AALAQH010000008">
    <property type="protein sequence ID" value="ECX6925544.1"/>
    <property type="molecule type" value="Genomic_DNA"/>
</dbReference>
<evidence type="ECO:0000313" key="43">
    <source>
        <dbReference type="EMBL" id="NYA01755.1"/>
    </source>
</evidence>
<dbReference type="EMBL" id="AALEDS010000016">
    <property type="protein sequence ID" value="ECY6545288.1"/>
    <property type="molecule type" value="Genomic_DNA"/>
</dbReference>
<dbReference type="EMBL" id="AAHZFN010000001">
    <property type="protein sequence ID" value="ECB9472233.1"/>
    <property type="molecule type" value="Genomic_DNA"/>
</dbReference>
<dbReference type="EMBL" id="AABGUK010000001">
    <property type="protein sequence ID" value="EAH4241350.1"/>
    <property type="molecule type" value="Genomic_DNA"/>
</dbReference>
<dbReference type="EMBL" id="AAAJWF010000006">
    <property type="protein sequence ID" value="EAC7481075.1"/>
    <property type="molecule type" value="Genomic_DNA"/>
</dbReference>
<evidence type="ECO:0000313" key="40">
    <source>
        <dbReference type="EMBL" id="HAC0275317.1"/>
    </source>
</evidence>
<dbReference type="EMBL" id="AAAIKW010000009">
    <property type="protein sequence ID" value="EAC4553208.1"/>
    <property type="molecule type" value="Genomic_DNA"/>
</dbReference>
<dbReference type="Proteomes" id="UP000525850">
    <property type="component" value="Unassembled WGS sequence"/>
</dbReference>
<reference evidence="47 50" key="3">
    <citation type="submission" date="2018-06" db="EMBL/GenBank/DDBJ databases">
        <authorList>
            <consortium name="GenomeTrakr: Next Generation Sequencing Network for Food Pathogen Tracability"/>
        </authorList>
    </citation>
    <scope>NUCLEOTIDE SEQUENCE [LARGE SCALE GENOMIC DNA]</scope>
    <source>
        <strain evidence="15 81">10B02965A-1</strain>
        <strain evidence="4 56">CFSAN008042</strain>
        <strain evidence="17 74">CFSAN063727</strain>
        <strain evidence="33 66">CFSAN102901</strain>
        <strain evidence="10 58">FDA00006494</strain>
        <strain evidence="2 55">FDA00007096</strain>
        <strain evidence="6 62">FDA00008584</strain>
        <strain evidence="3 46">FDA00013332</strain>
        <strain evidence="9 49">FDA00013853</strain>
        <strain evidence="27 64">FDA00014336</strain>
        <strain evidence="29 59">FDA00014370</strain>
        <strain evidence="28 61">FDA00014392</strain>
        <strain evidence="36">FDA00015054</strain>
        <strain evidence="16 77">FDA1005580-S054-001</strain>
        <strain evidence="69">FDA1090798-S029-001</strain>
        <strain evidence="14 72">FDA960927-006-004</strain>
        <strain evidence="18 82">FLAG-38921</strain>
        <strain evidence="30 65">FLAG-51482A</strain>
        <strain evidence="13 47">FLAG-54356</strain>
        <strain evidence="8 57">FSIS31901579</strain>
        <strain evidence="24 73">LS1344</strain>
        <strain evidence="34 67">OSF101448</strain>
        <strain evidence="7 50">VA-WGS-00405</strain>
    </source>
</reference>
<evidence type="ECO:0000313" key="44">
    <source>
        <dbReference type="EMBL" id="RKA07112.1"/>
    </source>
</evidence>
<dbReference type="EMBL" id="AANEHK010000009">
    <property type="protein sequence ID" value="EDO0986378.1"/>
    <property type="molecule type" value="Genomic_DNA"/>
</dbReference>
<evidence type="ECO:0000313" key="48">
    <source>
        <dbReference type="Proteomes" id="UP000339309"/>
    </source>
</evidence>
<dbReference type="Proteomes" id="UP000467347">
    <property type="component" value="Unassembled WGS sequence"/>
</dbReference>
<dbReference type="Proteomes" id="UP000566721">
    <property type="component" value="Unassembled WGS sequence"/>
</dbReference>
<dbReference type="Proteomes" id="UP000549379">
    <property type="component" value="Unassembled WGS sequence"/>
</dbReference>
<dbReference type="Proteomes" id="UP000393182">
    <property type="component" value="Unassembled WGS sequence"/>
</dbReference>
<dbReference type="Proteomes" id="UP000467536">
    <property type="component" value="Unassembled WGS sequence"/>
</dbReference>
<evidence type="ECO:0000313" key="18">
    <source>
        <dbReference type="EMBL" id="EAG6169978.1"/>
    </source>
</evidence>
<dbReference type="Proteomes" id="UP000528151">
    <property type="component" value="Unassembled WGS sequence"/>
</dbReference>
<dbReference type="EMBL" id="QXLS01000005">
    <property type="protein sequence ID" value="RKA07112.1"/>
    <property type="molecule type" value="Genomic_DNA"/>
</dbReference>
<dbReference type="EMBL" id="AABBYJ010000005">
    <property type="protein sequence ID" value="EAG4331511.1"/>
    <property type="molecule type" value="Genomic_DNA"/>
</dbReference>
<dbReference type="EMBL" id="AAASLB010000010">
    <property type="protein sequence ID" value="EAE4943182.1"/>
    <property type="molecule type" value="Genomic_DNA"/>
</dbReference>
<evidence type="ECO:0000313" key="28">
    <source>
        <dbReference type="EMBL" id="ECB9513950.1"/>
    </source>
</evidence>
<reference evidence="63 71" key="6">
    <citation type="submission" date="2019-04" db="EMBL/GenBank/DDBJ databases">
        <authorList>
            <consortium name="GenomeTrakr network: Whole genome sequencing for foodborne pathogen traceback"/>
        </authorList>
    </citation>
    <scope>NUCLEOTIDE SEQUENCE [LARGE SCALE GENOMIC DNA]</scope>
    <source>
        <strain evidence="19 80">CFSAN004300</strain>
        <strain evidence="20 71">CFSAN072474</strain>
        <strain evidence="31 54">FLAG-55987</strain>
        <strain evidence="26 63">PHLUSALM00088</strain>
    </source>
</reference>
<evidence type="ECO:0000313" key="62">
    <source>
        <dbReference type="Proteomes" id="UP000403352"/>
    </source>
</evidence>
<evidence type="ECO:0000313" key="22">
    <source>
        <dbReference type="EMBL" id="EAH2283080.1"/>
    </source>
</evidence>
<evidence type="ECO:0000313" key="33">
    <source>
        <dbReference type="EMBL" id="EDN7715723.1"/>
    </source>
</evidence>
<dbReference type="Proteomes" id="UP000546397">
    <property type="component" value="Unassembled WGS sequence"/>
</dbReference>
<dbReference type="Proteomes" id="UP000403352">
    <property type="component" value="Unassembled WGS sequence"/>
</dbReference>
<dbReference type="Proteomes" id="UP000354255">
    <property type="component" value="Unassembled WGS sequence"/>
</dbReference>
<dbReference type="Proteomes" id="UP000331186">
    <property type="component" value="Unassembled WGS sequence"/>
</dbReference>
<evidence type="ECO:0000313" key="59">
    <source>
        <dbReference type="Proteomes" id="UP000389283"/>
    </source>
</evidence>
<evidence type="ECO:0000313" key="1">
    <source>
        <dbReference type="EMBL" id="EAC4553208.1"/>
    </source>
</evidence>
<dbReference type="EMBL" id="AABAGT010000041">
    <property type="protein sequence ID" value="EAG0868766.1"/>
    <property type="molecule type" value="Genomic_DNA"/>
</dbReference>
<dbReference type="Proteomes" id="UP000841146">
    <property type="component" value="Unassembled WGS sequence"/>
</dbReference>
<evidence type="ECO:0000313" key="12">
    <source>
        <dbReference type="EMBL" id="EAG0868766.1"/>
    </source>
</evidence>
<evidence type="ECO:0000313" key="9">
    <source>
        <dbReference type="EMBL" id="EAD5787030.1"/>
    </source>
</evidence>
<dbReference type="EMBL" id="AABEMN010000038">
    <property type="protein sequence ID" value="EAG9521197.1"/>
    <property type="molecule type" value="Genomic_DNA"/>
</dbReference>
<dbReference type="EMBL" id="AAHZFY010000019">
    <property type="protein sequence ID" value="ECB9513950.1"/>
    <property type="molecule type" value="Genomic_DNA"/>
</dbReference>
<dbReference type="PROSITE" id="PS51257">
    <property type="entry name" value="PROKAR_LIPOPROTEIN"/>
    <property type="match status" value="1"/>
</dbReference>
<evidence type="ECO:0000313" key="85">
    <source>
        <dbReference type="Proteomes" id="UP000843775"/>
    </source>
</evidence>
<evidence type="ECO:0000313" key="36">
    <source>
        <dbReference type="EMBL" id="EDP8513999.1"/>
    </source>
</evidence>
<evidence type="ECO:0000313" key="21">
    <source>
        <dbReference type="EMBL" id="EAG9521197.1"/>
    </source>
</evidence>
<evidence type="ECO:0000313" key="4">
    <source>
        <dbReference type="EMBL" id="EAC7481075.1"/>
    </source>
</evidence>
<dbReference type="EMBL" id="AANDSR010000011">
    <property type="protein sequence ID" value="EDN9837654.1"/>
    <property type="molecule type" value="Genomic_DNA"/>
</dbReference>
<evidence type="ECO:0000313" key="39">
    <source>
        <dbReference type="EMBL" id="HAC0014056.1"/>
    </source>
</evidence>
<evidence type="ECO:0000313" key="53">
    <source>
        <dbReference type="Proteomes" id="UP000358545"/>
    </source>
</evidence>
<dbReference type="Proteomes" id="UP000272537">
    <property type="component" value="Unassembled WGS sequence"/>
</dbReference>
<dbReference type="EMBL" id="AAAQQZ010000009">
    <property type="protein sequence ID" value="EAE1340191.1"/>
    <property type="molecule type" value="Genomic_DNA"/>
</dbReference>
<evidence type="ECO:0008006" key="87">
    <source>
        <dbReference type="Google" id="ProtNLM"/>
    </source>
</evidence>
<evidence type="ECO:0000313" key="75">
    <source>
        <dbReference type="Proteomes" id="UP000530452"/>
    </source>
</evidence>
<evidence type="ECO:0000313" key="10">
    <source>
        <dbReference type="EMBL" id="EAE1340191.1"/>
    </source>
</evidence>
<evidence type="ECO:0000313" key="7">
    <source>
        <dbReference type="EMBL" id="EAD3793359.1"/>
    </source>
</evidence>
<dbReference type="EMBL" id="AAANYN010000020">
    <property type="protein sequence ID" value="EAD5775051.1"/>
    <property type="molecule type" value="Genomic_DNA"/>
</dbReference>
<reference evidence="43 78" key="8">
    <citation type="submission" date="2020-06" db="EMBL/GenBank/DDBJ databases">
        <title>Two Listeria outbreaks in Switzerland in 2018 and 2020.</title>
        <authorList>
            <person name="Stevens M.J.A."/>
            <person name="Bloemberg G."/>
            <person name="Nusch-Inderbinnen M."/>
            <person name="Stephan R."/>
        </authorList>
    </citation>
    <scope>NUCLEOTIDE SEQUENCE [LARGE SCALE GENOMIC DNA]</scope>
    <source>
        <strain evidence="43 78">N18-0707</strain>
    </source>
</reference>
<dbReference type="Proteomes" id="UP000544530">
    <property type="component" value="Unassembled WGS sequence"/>
</dbReference>
<dbReference type="EMBL" id="AABFVG010000010">
    <property type="protein sequence ID" value="EAH2283080.1"/>
    <property type="molecule type" value="Genomic_DNA"/>
</dbReference>
<reference evidence="25 51" key="4">
    <citation type="submission" date="2018-10" db="EMBL/GenBank/DDBJ databases">
        <authorList>
            <consortium name="PulseNet: The National Subtyping Network for Foodborne Disease Surveillance"/>
            <person name="Tarr C.L."/>
            <person name="Trees E."/>
            <person name="Katz L.S."/>
            <person name="Carleton-Romer H.A."/>
            <person name="Stroika S."/>
            <person name="Kucerova Z."/>
            <person name="Roache K.F."/>
            <person name="Sabol A.L."/>
            <person name="Besser J."/>
            <person name="Gerner-Smidt P."/>
        </authorList>
    </citation>
    <scope>NUCLEOTIDE SEQUENCE [LARGE SCALE GENOMIC DNA]</scope>
    <source>
        <strain evidence="1 48">2015L-6227</strain>
        <strain evidence="5 52">PNUSAL000910</strain>
        <strain evidence="12 53">PNUSAL002180</strain>
        <strain evidence="25 51">PNUSAL004402</strain>
        <strain evidence="32 70">PNUSAL005692</strain>
    </source>
</reference>
<gene>
    <name evidence="12" type="ORF">A8L61_15955</name>
    <name evidence="19" type="ORF">AB917_13605</name>
    <name evidence="1" type="ORF">ABZ57_11995</name>
    <name evidence="10" type="ORF">ART25_14830</name>
    <name evidence="2" type="ORF">ARY78_12745</name>
    <name evidence="14" type="ORF">B1N52_10545</name>
    <name evidence="15" type="ORF">B5K54_12530</name>
    <name evidence="30" type="ORF">BCZ19_12745</name>
    <name evidence="13" type="ORF">BCZ21_11670</name>
    <name evidence="17" type="ORF">CA369_15095</name>
    <name evidence="16" type="ORF">CAV64_09720</name>
    <name evidence="20" type="ORF">CW845_13210</name>
    <name evidence="22" type="ORF">D4920_13420</name>
    <name evidence="21" type="ORF">D4B11_15615</name>
    <name evidence="23" type="ORF">D5N24_12780</name>
    <name evidence="25" type="ORF">D7104_13120</name>
    <name evidence="18" type="ORF">DCT16_11420</name>
    <name evidence="4" type="ORF">DQ70_10345</name>
    <name evidence="3" type="ORF">DU018_14855</name>
    <name evidence="44" type="ORF">DYZ80_02324</name>
    <name evidence="11" type="ORF">E1W56_14130</name>
    <name evidence="24" type="ORF">E5F58_04955</name>
    <name evidence="9" type="ORF">EX365_10730</name>
    <name evidence="8" type="ORF">EXZ73_12190</name>
    <name evidence="31" type="ORF">F6436_13180</name>
    <name evidence="32" type="ORF">F6515_15910</name>
    <name evidence="26" type="ORF">FA835_10570</name>
    <name evidence="28" type="ORF">FLQ97_09385</name>
    <name evidence="27" type="ORF">FLR03_00910</name>
    <name evidence="29" type="ORF">FNX40_05125</name>
    <name evidence="35" type="ORF">FV747_10295</name>
    <name evidence="36" type="ORF">G3O21_001421</name>
    <name evidence="37" type="ORF">GHH22_11730</name>
    <name evidence="41" type="ORF">GI949_13035</name>
    <name evidence="34" type="ORF">GJW51_13370</name>
    <name evidence="33" type="ORF">GQG13_11430</name>
    <name evidence="38" type="ORF">GYS09_11445</name>
    <name evidence="39" type="ORF">GYX23_13765</name>
    <name evidence="40" type="ORF">GYY14_08060</name>
    <name evidence="42" type="ORF">HQN34_002900</name>
    <name evidence="43" type="ORF">HZJ64_07905</name>
    <name evidence="5" type="ORF">KV70_13020</name>
    <name evidence="6" type="ORF">QD52_11290</name>
    <name evidence="7" type="ORF">UI29_11420</name>
</gene>
<dbReference type="Proteomes" id="UP000376505">
    <property type="component" value="Unassembled WGS sequence"/>
</dbReference>
<dbReference type="EMBL" id="AACKDQ010000023">
    <property type="protein sequence ID" value="EAK9317551.1"/>
    <property type="molecule type" value="Genomic_DNA"/>
</dbReference>